<evidence type="ECO:0000313" key="2">
    <source>
        <dbReference type="EMBL" id="CAD8828587.1"/>
    </source>
</evidence>
<name>A0A7S0ZPP3_NOCSC</name>
<sequence>MTRVATLVPSNQEEHLEQVDFGRDADSRLYQRVLSVATSQARRLALHGALRHSPGYDLSDPFIDDARSQVLPLGAPCQLVGDSEVVAFCGVDPMFPELWRVKRLNGQVLSCRRELVLPLPAQAAQQGDWALAVGLDGERDTLHGRRGFCGIQGGRGHGHGFWVSFEPDEPCFPPDIVFVEAGHLVTIPVARGLPQTPWEAKYSSLQDEGDPELVDEAAVEARLAVTRPEATESSDTCGSISCTETDDDTEYTLPSRPKSNIKRETSNALLTRAAKSSSADHECPEPESVMTVGHEETDGFAVFVVDQAVEKSKVCVVDDAQLEIIRSLSPSILEDVEERFSPSSSSSTPCKVPRRKRRRIFSASRRICDDDCT</sequence>
<accession>A0A7S0ZPP3</accession>
<feature type="compositionally biased region" description="Polar residues" evidence="1">
    <location>
        <begin position="231"/>
        <end position="243"/>
    </location>
</feature>
<dbReference type="EMBL" id="HBFQ01004210">
    <property type="protein sequence ID" value="CAD8828587.1"/>
    <property type="molecule type" value="Transcribed_RNA"/>
</dbReference>
<organism evidence="2">
    <name type="scientific">Noctiluca scintillans</name>
    <name type="common">Sea sparkle</name>
    <name type="synonym">Red tide dinoflagellate</name>
    <dbReference type="NCBI Taxonomy" id="2966"/>
    <lineage>
        <taxon>Eukaryota</taxon>
        <taxon>Sar</taxon>
        <taxon>Alveolata</taxon>
        <taxon>Dinophyceae</taxon>
        <taxon>Noctilucales</taxon>
        <taxon>Noctilucaceae</taxon>
        <taxon>Noctiluca</taxon>
    </lineage>
</organism>
<gene>
    <name evidence="2" type="ORF">NSCI0253_LOCUS2933</name>
</gene>
<evidence type="ECO:0000256" key="1">
    <source>
        <dbReference type="SAM" id="MobiDB-lite"/>
    </source>
</evidence>
<protein>
    <submittedName>
        <fullName evidence="2">Uncharacterized protein</fullName>
    </submittedName>
</protein>
<reference evidence="2" key="1">
    <citation type="submission" date="2021-01" db="EMBL/GenBank/DDBJ databases">
        <authorList>
            <person name="Corre E."/>
            <person name="Pelletier E."/>
            <person name="Niang G."/>
            <person name="Scheremetjew M."/>
            <person name="Finn R."/>
            <person name="Kale V."/>
            <person name="Holt S."/>
            <person name="Cochrane G."/>
            <person name="Meng A."/>
            <person name="Brown T."/>
            <person name="Cohen L."/>
        </authorList>
    </citation>
    <scope>NUCLEOTIDE SEQUENCE</scope>
</reference>
<feature type="region of interest" description="Disordered" evidence="1">
    <location>
        <begin position="227"/>
        <end position="262"/>
    </location>
</feature>
<dbReference type="AlphaFoldDB" id="A0A7S0ZPP3"/>
<proteinExistence type="predicted"/>